<dbReference type="NCBIfam" id="TIGR00299">
    <property type="entry name" value="nickel pincer cofactor biosynthesis protein LarC"/>
    <property type="match status" value="1"/>
</dbReference>
<dbReference type="EMBL" id="DF820456">
    <property type="protein sequence ID" value="GAK50199.1"/>
    <property type="molecule type" value="Genomic_DNA"/>
</dbReference>
<proteinExistence type="inferred from homology"/>
<evidence type="ECO:0000313" key="3">
    <source>
        <dbReference type="EMBL" id="GAK50199.1"/>
    </source>
</evidence>
<dbReference type="HAMAP" id="MF_01074">
    <property type="entry name" value="LarC"/>
    <property type="match status" value="1"/>
</dbReference>
<evidence type="ECO:0000256" key="2">
    <source>
        <dbReference type="HAMAP-Rule" id="MF_01074"/>
    </source>
</evidence>
<gene>
    <name evidence="3" type="ORF">U14_01426</name>
</gene>
<dbReference type="HOGENOM" id="CLU_028523_2_1_0"/>
<dbReference type="STRING" id="1499966.U14_01426"/>
<dbReference type="GO" id="GO:0016151">
    <property type="term" value="F:nickel cation binding"/>
    <property type="evidence" value="ECO:0007669"/>
    <property type="project" value="UniProtKB-UniRule"/>
</dbReference>
<accession>A0A0S6VSA7</accession>
<protein>
    <recommendedName>
        <fullName evidence="2">Putative nickel insertion protein</fullName>
    </recommendedName>
</protein>
<evidence type="ECO:0000256" key="1">
    <source>
        <dbReference type="ARBA" id="ARBA00022596"/>
    </source>
</evidence>
<dbReference type="PANTHER" id="PTHR36566">
    <property type="entry name" value="NICKEL INSERTION PROTEIN-RELATED"/>
    <property type="match status" value="1"/>
</dbReference>
<name>A0A0S6VSA7_9BACT</name>
<sequence length="389" mass="42511">MSKIAYFECFSGASGNMILGALIDAGVHIETLRNELQKLNVTGFELVCTQVMRNGISATHIDVKTEETHAHRHLHHITKIIEQSSLDPQVKENAIRVFTRLAEAEASVHNTTPERIHFHEVGALDAIVDIVGAAIGLHLLGVDAIYVSPFSHGTGFVTCAHGTIPVPAPATVELLKGKPVRQTDIEAELVTPTGAAILSTLGTHFETPPPCQFNVVGYGAGTRELSIPNVLRLNIGELAANTLYDSDTVTVLETNIDDMNPQWFDYVFERLYAAGALEVFLTPAQMKKNRPGSLLTVILPAVARDAAIEILLRETTSIGVRWRETQRAKAQREFRAVETPFGKIAIKISQLGGQTVSVTPEYDECRRAAKQYDVPLKQVYQAALEAFNA</sequence>
<dbReference type="PANTHER" id="PTHR36566:SF1">
    <property type="entry name" value="PYRIDINIUM-3,5-BISTHIOCARBOXYLIC ACID MONONUCLEOTIDE NICKEL INSERTION PROTEIN"/>
    <property type="match status" value="1"/>
</dbReference>
<keyword evidence="4" id="KW-1185">Reference proteome</keyword>
<dbReference type="Gene3D" id="3.10.20.300">
    <property type="entry name" value="mk0293 like domain"/>
    <property type="match status" value="1"/>
</dbReference>
<keyword evidence="1 2" id="KW-0533">Nickel</keyword>
<evidence type="ECO:0000313" key="4">
    <source>
        <dbReference type="Proteomes" id="UP000030700"/>
    </source>
</evidence>
<dbReference type="GO" id="GO:0016829">
    <property type="term" value="F:lyase activity"/>
    <property type="evidence" value="ECO:0007669"/>
    <property type="project" value="UniProtKB-UniRule"/>
</dbReference>
<reference evidence="3" key="1">
    <citation type="journal article" date="2015" name="PeerJ">
        <title>First genomic representation of candidate bacterial phylum KSB3 points to enhanced environmental sensing as a trigger of wastewater bulking.</title>
        <authorList>
            <person name="Sekiguchi Y."/>
            <person name="Ohashi A."/>
            <person name="Parks D.H."/>
            <person name="Yamauchi T."/>
            <person name="Tyson G.W."/>
            <person name="Hugenholtz P."/>
        </authorList>
    </citation>
    <scope>NUCLEOTIDE SEQUENCE [LARGE SCALE GENOMIC DNA]</scope>
</reference>
<dbReference type="Pfam" id="PF01969">
    <property type="entry name" value="Ni_insertion"/>
    <property type="match status" value="1"/>
</dbReference>
<keyword evidence="2" id="KW-0456">Lyase</keyword>
<comment type="similarity">
    <text evidence="2">Belongs to the LarC family.</text>
</comment>
<dbReference type="AlphaFoldDB" id="A0A0S6VSA7"/>
<organism evidence="3">
    <name type="scientific">Candidatus Moduliflexus flocculans</name>
    <dbReference type="NCBI Taxonomy" id="1499966"/>
    <lineage>
        <taxon>Bacteria</taxon>
        <taxon>Candidatus Moduliflexota</taxon>
        <taxon>Candidatus Moduliflexia</taxon>
        <taxon>Candidatus Moduliflexales</taxon>
        <taxon>Candidatus Moduliflexaceae</taxon>
    </lineage>
</organism>
<dbReference type="Proteomes" id="UP000030700">
    <property type="component" value="Unassembled WGS sequence"/>
</dbReference>
<dbReference type="Gene3D" id="3.30.70.1380">
    <property type="entry name" value="Transcriptional regulatory protein pf0864 domain like"/>
    <property type="match status" value="1"/>
</dbReference>
<dbReference type="InterPro" id="IPR002822">
    <property type="entry name" value="Ni_insertion"/>
</dbReference>